<feature type="transmembrane region" description="Helical" evidence="1">
    <location>
        <begin position="312"/>
        <end position="331"/>
    </location>
</feature>
<dbReference type="EMBL" id="UGNV01000001">
    <property type="protein sequence ID" value="STX29924.1"/>
    <property type="molecule type" value="Genomic_DNA"/>
</dbReference>
<evidence type="ECO:0000256" key="1">
    <source>
        <dbReference type="SAM" id="Phobius"/>
    </source>
</evidence>
<accession>A0A378IC95</accession>
<feature type="transmembrane region" description="Helical" evidence="1">
    <location>
        <begin position="80"/>
        <end position="96"/>
    </location>
</feature>
<keyword evidence="3" id="KW-1185">Reference proteome</keyword>
<name>A0A378IC95_9GAMM</name>
<dbReference type="Proteomes" id="UP000254968">
    <property type="component" value="Unassembled WGS sequence"/>
</dbReference>
<reference evidence="2 3" key="1">
    <citation type="submission" date="2018-06" db="EMBL/GenBank/DDBJ databases">
        <authorList>
            <consortium name="Pathogen Informatics"/>
            <person name="Doyle S."/>
        </authorList>
    </citation>
    <scope>NUCLEOTIDE SEQUENCE [LARGE SCALE GENOMIC DNA]</scope>
    <source>
        <strain evidence="2 3">NCTC13315</strain>
    </source>
</reference>
<dbReference type="RefSeq" id="WP_115303589.1">
    <property type="nucleotide sequence ID" value="NZ_CAAAHO010000005.1"/>
</dbReference>
<feature type="transmembrane region" description="Helical" evidence="1">
    <location>
        <begin position="255"/>
        <end position="276"/>
    </location>
</feature>
<feature type="transmembrane region" description="Helical" evidence="1">
    <location>
        <begin position="337"/>
        <end position="357"/>
    </location>
</feature>
<proteinExistence type="predicted"/>
<dbReference type="AlphaFoldDB" id="A0A378IC95"/>
<sequence length="378" mass="44880">MVETKDALNKEVFNYKCWFTTIVLLLAYTYMHIMLTGIYFEVLLDSWMNFTAPLPFAQRQFVPFLARSLKKIVSLQTDEIFIILEFVFVILTFFTLKKLLELEFNKKVALLLSWLFFLLLPLYTVINYRFTYGGVAAIFYPYDTSTLFFMFLGFYLCLKRQWFWLTVCIFFATLNRESSILLVLLIPALHFRSWKQTPNLLLPFLSSLFAYILARLWTFFLTMNLPRSYIQWYIYNTSKTNFSRNMQWLIADQNILMFVFAFAGITLFWFLFYDYIPLKYRSIRYITFAYFLGLLGAGLVAETRIFAEIITLMYLPVCLAISGWLTNQYVIEQQNRGLLYFLNRYIIFLVIVLVVIAHNLIDSKIKQFIPVPAWNLSS</sequence>
<protein>
    <submittedName>
        <fullName evidence="2">Uncharacterized protein</fullName>
    </submittedName>
</protein>
<feature type="transmembrane region" description="Helical" evidence="1">
    <location>
        <begin position="282"/>
        <end position="300"/>
    </location>
</feature>
<evidence type="ECO:0000313" key="3">
    <source>
        <dbReference type="Proteomes" id="UP000254968"/>
    </source>
</evidence>
<feature type="transmembrane region" description="Helical" evidence="1">
    <location>
        <begin position="132"/>
        <end position="155"/>
    </location>
</feature>
<organism evidence="2 3">
    <name type="scientific">Legionella beliardensis</name>
    <dbReference type="NCBI Taxonomy" id="91822"/>
    <lineage>
        <taxon>Bacteria</taxon>
        <taxon>Pseudomonadati</taxon>
        <taxon>Pseudomonadota</taxon>
        <taxon>Gammaproteobacteria</taxon>
        <taxon>Legionellales</taxon>
        <taxon>Legionellaceae</taxon>
        <taxon>Legionella</taxon>
    </lineage>
</organism>
<keyword evidence="1" id="KW-0472">Membrane</keyword>
<feature type="transmembrane region" description="Helical" evidence="1">
    <location>
        <begin position="108"/>
        <end position="126"/>
    </location>
</feature>
<dbReference type="OrthoDB" id="5651321at2"/>
<feature type="transmembrane region" description="Helical" evidence="1">
    <location>
        <begin position="200"/>
        <end position="221"/>
    </location>
</feature>
<evidence type="ECO:0000313" key="2">
    <source>
        <dbReference type="EMBL" id="STX29924.1"/>
    </source>
</evidence>
<feature type="transmembrane region" description="Helical" evidence="1">
    <location>
        <begin position="162"/>
        <end position="188"/>
    </location>
</feature>
<feature type="transmembrane region" description="Helical" evidence="1">
    <location>
        <begin position="17"/>
        <end position="40"/>
    </location>
</feature>
<keyword evidence="1" id="KW-0812">Transmembrane</keyword>
<keyword evidence="1" id="KW-1133">Transmembrane helix</keyword>
<gene>
    <name evidence="2" type="ORF">NCTC13315_02484</name>
</gene>